<dbReference type="EMBL" id="RXGB01001490">
    <property type="protein sequence ID" value="TMW98710.1"/>
    <property type="molecule type" value="Genomic_DNA"/>
</dbReference>
<dbReference type="InterPro" id="IPR001810">
    <property type="entry name" value="F-box_dom"/>
</dbReference>
<comment type="caution">
    <text evidence="2">The sequence shown here is derived from an EMBL/GenBank/DDBJ whole genome shotgun (WGS) entry which is preliminary data.</text>
</comment>
<dbReference type="Pfam" id="PF08268">
    <property type="entry name" value="FBA_3"/>
    <property type="match status" value="1"/>
</dbReference>
<dbReference type="SUPFAM" id="SSF81383">
    <property type="entry name" value="F-box domain"/>
    <property type="match status" value="1"/>
</dbReference>
<dbReference type="InterPro" id="IPR013187">
    <property type="entry name" value="F-box-assoc_dom_typ3"/>
</dbReference>
<dbReference type="Pfam" id="PF00646">
    <property type="entry name" value="F-box"/>
    <property type="match status" value="1"/>
</dbReference>
<evidence type="ECO:0000259" key="1">
    <source>
        <dbReference type="SMART" id="SM00256"/>
    </source>
</evidence>
<dbReference type="PANTHER" id="PTHR31111:SF136">
    <property type="entry name" value="F-BOX ASSOCIATED DOMAIN-CONTAINING PROTEIN"/>
    <property type="match status" value="1"/>
</dbReference>
<organism evidence="2">
    <name type="scientific">Solanum chilense</name>
    <name type="common">Tomato</name>
    <name type="synonym">Lycopersicon chilense</name>
    <dbReference type="NCBI Taxonomy" id="4083"/>
    <lineage>
        <taxon>Eukaryota</taxon>
        <taxon>Viridiplantae</taxon>
        <taxon>Streptophyta</taxon>
        <taxon>Embryophyta</taxon>
        <taxon>Tracheophyta</taxon>
        <taxon>Spermatophyta</taxon>
        <taxon>Magnoliopsida</taxon>
        <taxon>eudicotyledons</taxon>
        <taxon>Gunneridae</taxon>
        <taxon>Pentapetalae</taxon>
        <taxon>asterids</taxon>
        <taxon>lamiids</taxon>
        <taxon>Solanales</taxon>
        <taxon>Solanaceae</taxon>
        <taxon>Solanoideae</taxon>
        <taxon>Solaneae</taxon>
        <taxon>Solanum</taxon>
        <taxon>Solanum subgen. Lycopersicon</taxon>
    </lineage>
</organism>
<gene>
    <name evidence="2" type="ORF">EJD97_003612</name>
</gene>
<dbReference type="InterPro" id="IPR036047">
    <property type="entry name" value="F-box-like_dom_sf"/>
</dbReference>
<dbReference type="InterPro" id="IPR017451">
    <property type="entry name" value="F-box-assoc_interact_dom"/>
</dbReference>
<evidence type="ECO:0000313" key="2">
    <source>
        <dbReference type="EMBL" id="TMW98710.1"/>
    </source>
</evidence>
<dbReference type="PANTHER" id="PTHR31111">
    <property type="entry name" value="BNAA05G37150D PROTEIN-RELATED"/>
    <property type="match status" value="1"/>
</dbReference>
<protein>
    <recommendedName>
        <fullName evidence="1">F-box domain-containing protein</fullName>
    </recommendedName>
</protein>
<proteinExistence type="predicted"/>
<dbReference type="NCBIfam" id="TIGR01640">
    <property type="entry name" value="F_box_assoc_1"/>
    <property type="match status" value="1"/>
</dbReference>
<dbReference type="AlphaFoldDB" id="A0A6N2BYV5"/>
<sequence length="374" mass="42827">MADHFSRDILIHIFSRLGVKQLCQLKCLSKEWLQTISSPYFKKQQYDQSKKRPTLSLISSSRNRSFRSQFIHLSSIDSYNHVHEYEAVAEIREGNFVCISGLDLLCFCQTGYEGKIWICNPVTKKTLALPVLSDFAGKACLGYVSSTNEYKIVASFEGRVDNSDDWNLEADYEELLSFNILTLKLEETSVVGSWRDLLLSCTQYSGTCHQPVHINGFVYWLAFAKDNTVSSDRMTIVEMNLENEEVHTLRCPNGYNFGFSHLAEINGQLCFVHNKTDADMLNAWMLKDRVSEAWCLEYSVEVPQSAYNNITILGYLPRNDESTGDILIQSLKGNLFCYETDTQKFKELQSLNKVKFEWCGLYYESLFSIGMPGN</sequence>
<reference evidence="2" key="1">
    <citation type="submission" date="2019-05" db="EMBL/GenBank/DDBJ databases">
        <title>The de novo reference genome and transcriptome assemblies of the wild tomato species Solanum chilense.</title>
        <authorList>
            <person name="Stam R."/>
            <person name="Nosenko T."/>
            <person name="Hoerger A.C."/>
            <person name="Stephan W."/>
            <person name="Seidel M.A."/>
            <person name="Kuhn J.M.M."/>
            <person name="Haberer G."/>
            <person name="Tellier A."/>
        </authorList>
    </citation>
    <scope>NUCLEOTIDE SEQUENCE</scope>
    <source>
        <tissue evidence="2">Mature leaves</tissue>
    </source>
</reference>
<dbReference type="SMART" id="SM00256">
    <property type="entry name" value="FBOX"/>
    <property type="match status" value="1"/>
</dbReference>
<accession>A0A6N2BYV5</accession>
<dbReference type="Gene3D" id="1.20.1280.50">
    <property type="match status" value="1"/>
</dbReference>
<name>A0A6N2BYV5_SOLCI</name>
<feature type="domain" description="F-box" evidence="1">
    <location>
        <begin position="5"/>
        <end position="45"/>
    </location>
</feature>